<dbReference type="CDD" id="cd02970">
    <property type="entry name" value="PRX_like2"/>
    <property type="match status" value="1"/>
</dbReference>
<feature type="compositionally biased region" description="Polar residues" evidence="1">
    <location>
        <begin position="674"/>
        <end position="687"/>
    </location>
</feature>
<dbReference type="AlphaFoldDB" id="A0A8H4QNI8"/>
<feature type="compositionally biased region" description="Acidic residues" evidence="1">
    <location>
        <begin position="234"/>
        <end position="248"/>
    </location>
</feature>
<evidence type="ECO:0000313" key="3">
    <source>
        <dbReference type="Proteomes" id="UP000521872"/>
    </source>
</evidence>
<proteinExistence type="predicted"/>
<gene>
    <name evidence="2" type="ORF">D9613_007848</name>
</gene>
<dbReference type="Gene3D" id="3.40.30.10">
    <property type="entry name" value="Glutaredoxin"/>
    <property type="match status" value="1"/>
</dbReference>
<protein>
    <submittedName>
        <fullName evidence="2">Uncharacterized protein</fullName>
    </submittedName>
</protein>
<reference evidence="2 3" key="1">
    <citation type="submission" date="2019-12" db="EMBL/GenBank/DDBJ databases">
        <authorList>
            <person name="Floudas D."/>
            <person name="Bentzer J."/>
            <person name="Ahren D."/>
            <person name="Johansson T."/>
            <person name="Persson P."/>
            <person name="Tunlid A."/>
        </authorList>
    </citation>
    <scope>NUCLEOTIDE SEQUENCE [LARGE SCALE GENOMIC DNA]</scope>
    <source>
        <strain evidence="2 3">CBS 102.39</strain>
    </source>
</reference>
<name>A0A8H4QNI8_9AGAR</name>
<comment type="caution">
    <text evidence="2">The sequence shown here is derived from an EMBL/GenBank/DDBJ whole genome shotgun (WGS) entry which is preliminary data.</text>
</comment>
<dbReference type="InterPro" id="IPR036249">
    <property type="entry name" value="Thioredoxin-like_sf"/>
</dbReference>
<dbReference type="Proteomes" id="UP000521872">
    <property type="component" value="Unassembled WGS sequence"/>
</dbReference>
<accession>A0A8H4QNI8</accession>
<feature type="region of interest" description="Disordered" evidence="1">
    <location>
        <begin position="1"/>
        <end position="143"/>
    </location>
</feature>
<feature type="compositionally biased region" description="Low complexity" evidence="1">
    <location>
        <begin position="59"/>
        <end position="76"/>
    </location>
</feature>
<evidence type="ECO:0000256" key="1">
    <source>
        <dbReference type="SAM" id="MobiDB-lite"/>
    </source>
</evidence>
<sequence>MVHTATSSCSSPDLKDYSELGTTGSGSYRIPRKPPPSIDIAARYPSPDPSDPFAPLWVLRNRTSSNLLRSSPSRLPHAGADDSQDNTSTERKYIVYPTPPSTTASNADADVNGRAVGGRRNSYSRTSPPASPSPTKGYKAKPLQNSKLGHYKTYSQLNDARGGLGSLNTVGTLQAFPRITPPCVVQSHLHIDLASPKPEECPRSPTSPTSREASASPQSRIDAPQFIDSSWSSDSEDDDEDDADEEDRELPVNTKSSAYNPRQYHKHSQSMPNPNARPGHLRSSPSTGDSSPKRLTKFLFPRKTSLSTQVNIGGGVVGPGAGIRDNFTSRGLTGRRSTTASTSLQYRHVAKSSISAPQPFALPKSAGSGMWDASDNIMPVRGRADASYKNGLGLDGSSMKEATNADVGDDMLYKGMMEKKRQEMITNSASGLSLSRAPEGVDDSPPSINELTVLPDSTKIEHDHHAQAFEDKENGKRCITTSHILPMSTSKRDDTNRKADYCQQAKKRPRFPLLRSLSVPLPSTFTENKLLQHNRRFGLANLRSRMSSGPQLLSPSSLEPSMHSISNTSIVNISISGPTFAPNLSVADGEELAKAFASPRRAPIPPLPQQSITEVLAADVKPKADPDDTERHTENVGSSCCSGSVHPPSRAESPPVPVKADVAFAPLRRPPSPVRTTAGPTPIISTSLPTEWELPTQAQIREAASLQITKEDGKRVTFGSLFENTRTVVVFIRHFWCPSCQDYMSSLKSIVKPEMLSAWPSGSGKDSEDLKKKLVSFVVIGNGSYGMIQKYKRMFALPFEVYTDPTMAIYKVLGMGKDGSDDYHMHQYHRPRQPNVYGPKAGPIAEHETKKQLISSPMPLSDRDTRQKEKEKSTTALARRASTGSKSGGYVKHGLMGGIAMVVVRAIKVGMPVWEKGGDISQLGGEFIFGPGPTCSFAHRMQNTKGHAPIEDVLHAAGISVNLYAAQKEPSSQPRAETPALPPKINLIPPTPSSVVAPRRRLSSLKTLKEAISVSRAASPVTSMQGKNSFSVISEDTAEDTADAFSSTRKPRRFSTLGVLVGMMSQEEEEKWMEHRQKSLDRMKEKKNIRRGLFSKANSVQSIEPMIFETGSKFGEVEENRGVHEVDERSSSPDAVWDASKGEEEIRHVRLSVAKAASAARHSVRPRSWDSDSASVYSTPSAMNVNVANGSYIFMEDGDLADDEAEHRK</sequence>
<feature type="compositionally biased region" description="Polar residues" evidence="1">
    <location>
        <begin position="204"/>
        <end position="219"/>
    </location>
</feature>
<dbReference type="SUPFAM" id="SSF52833">
    <property type="entry name" value="Thioredoxin-like"/>
    <property type="match status" value="1"/>
</dbReference>
<feature type="compositionally biased region" description="Basic and acidic residues" evidence="1">
    <location>
        <begin position="861"/>
        <end position="873"/>
    </location>
</feature>
<feature type="compositionally biased region" description="Basic and acidic residues" evidence="1">
    <location>
        <begin position="623"/>
        <end position="634"/>
    </location>
</feature>
<dbReference type="PANTHER" id="PTHR28630">
    <property type="match status" value="1"/>
</dbReference>
<dbReference type="PANTHER" id="PTHR28630:SF3">
    <property type="entry name" value="PEROXIREDOXIN-LIKE 2C"/>
    <property type="match status" value="1"/>
</dbReference>
<organism evidence="2 3">
    <name type="scientific">Agrocybe pediades</name>
    <dbReference type="NCBI Taxonomy" id="84607"/>
    <lineage>
        <taxon>Eukaryota</taxon>
        <taxon>Fungi</taxon>
        <taxon>Dikarya</taxon>
        <taxon>Basidiomycota</taxon>
        <taxon>Agaricomycotina</taxon>
        <taxon>Agaricomycetes</taxon>
        <taxon>Agaricomycetidae</taxon>
        <taxon>Agaricales</taxon>
        <taxon>Agaricineae</taxon>
        <taxon>Strophariaceae</taxon>
        <taxon>Agrocybe</taxon>
    </lineage>
</organism>
<keyword evidence="3" id="KW-1185">Reference proteome</keyword>
<dbReference type="InterPro" id="IPR032801">
    <property type="entry name" value="PXL2A/B/C"/>
</dbReference>
<evidence type="ECO:0000313" key="2">
    <source>
        <dbReference type="EMBL" id="KAF4614124.1"/>
    </source>
</evidence>
<feature type="region of interest" description="Disordered" evidence="1">
    <location>
        <begin position="852"/>
        <end position="887"/>
    </location>
</feature>
<feature type="region of interest" description="Disordered" evidence="1">
    <location>
        <begin position="623"/>
        <end position="687"/>
    </location>
</feature>
<dbReference type="EMBL" id="JAACJL010000045">
    <property type="protein sequence ID" value="KAF4614124.1"/>
    <property type="molecule type" value="Genomic_DNA"/>
</dbReference>
<dbReference type="Pfam" id="PF13911">
    <property type="entry name" value="AhpC-TSA_2"/>
    <property type="match status" value="1"/>
</dbReference>
<feature type="compositionally biased region" description="Polar residues" evidence="1">
    <location>
        <begin position="1"/>
        <end position="11"/>
    </location>
</feature>
<feature type="region of interest" description="Disordered" evidence="1">
    <location>
        <begin position="968"/>
        <end position="993"/>
    </location>
</feature>
<feature type="region of interest" description="Disordered" evidence="1">
    <location>
        <begin position="194"/>
        <end position="294"/>
    </location>
</feature>